<comment type="caution">
    <text evidence="2">The sequence shown here is derived from an EMBL/GenBank/DDBJ whole genome shotgun (WGS) entry which is preliminary data.</text>
</comment>
<dbReference type="Proteomes" id="UP001352852">
    <property type="component" value="Unassembled WGS sequence"/>
</dbReference>
<name>A0ABU7DFG9_9TELE</name>
<evidence type="ECO:0000256" key="1">
    <source>
        <dbReference type="SAM" id="MobiDB-lite"/>
    </source>
</evidence>
<protein>
    <submittedName>
        <fullName evidence="2">Uncharacterized protein</fullName>
    </submittedName>
</protein>
<proteinExistence type="predicted"/>
<feature type="compositionally biased region" description="Polar residues" evidence="1">
    <location>
        <begin position="55"/>
        <end position="66"/>
    </location>
</feature>
<reference evidence="2 3" key="1">
    <citation type="submission" date="2021-06" db="EMBL/GenBank/DDBJ databases">
        <authorList>
            <person name="Palmer J.M."/>
        </authorList>
    </citation>
    <scope>NUCLEOTIDE SEQUENCE [LARGE SCALE GENOMIC DNA]</scope>
    <source>
        <strain evidence="2 3">CL_MEX2019</strain>
        <tissue evidence="2">Muscle</tissue>
    </source>
</reference>
<accession>A0ABU7DFG9</accession>
<gene>
    <name evidence="2" type="ORF">CHARACLAT_010757</name>
</gene>
<keyword evidence="3" id="KW-1185">Reference proteome</keyword>
<organism evidence="2 3">
    <name type="scientific">Characodon lateralis</name>
    <dbReference type="NCBI Taxonomy" id="208331"/>
    <lineage>
        <taxon>Eukaryota</taxon>
        <taxon>Metazoa</taxon>
        <taxon>Chordata</taxon>
        <taxon>Craniata</taxon>
        <taxon>Vertebrata</taxon>
        <taxon>Euteleostomi</taxon>
        <taxon>Actinopterygii</taxon>
        <taxon>Neopterygii</taxon>
        <taxon>Teleostei</taxon>
        <taxon>Neoteleostei</taxon>
        <taxon>Acanthomorphata</taxon>
        <taxon>Ovalentaria</taxon>
        <taxon>Atherinomorphae</taxon>
        <taxon>Cyprinodontiformes</taxon>
        <taxon>Goodeidae</taxon>
        <taxon>Characodon</taxon>
    </lineage>
</organism>
<dbReference type="EMBL" id="JAHUTJ010025287">
    <property type="protein sequence ID" value="MED6273873.1"/>
    <property type="molecule type" value="Genomic_DNA"/>
</dbReference>
<evidence type="ECO:0000313" key="3">
    <source>
        <dbReference type="Proteomes" id="UP001352852"/>
    </source>
</evidence>
<evidence type="ECO:0000313" key="2">
    <source>
        <dbReference type="EMBL" id="MED6273873.1"/>
    </source>
</evidence>
<sequence>MSEKRFCKEDDCSSLLSRLGSDSPRPRMKFGGMFCNVEGAFENKTLNFESFSPQMQRRGAAQTQMGGQHEGASAGGRTVVFPSGHTRENYSKREVHVTDFYL</sequence>
<feature type="region of interest" description="Disordered" evidence="1">
    <location>
        <begin position="55"/>
        <end position="86"/>
    </location>
</feature>